<gene>
    <name evidence="2" type="ORF">EJB05_19244</name>
</gene>
<dbReference type="AlphaFoldDB" id="A0A5J9UWS0"/>
<organism evidence="2 3">
    <name type="scientific">Eragrostis curvula</name>
    <name type="common">weeping love grass</name>
    <dbReference type="NCBI Taxonomy" id="38414"/>
    <lineage>
        <taxon>Eukaryota</taxon>
        <taxon>Viridiplantae</taxon>
        <taxon>Streptophyta</taxon>
        <taxon>Embryophyta</taxon>
        <taxon>Tracheophyta</taxon>
        <taxon>Spermatophyta</taxon>
        <taxon>Magnoliopsida</taxon>
        <taxon>Liliopsida</taxon>
        <taxon>Poales</taxon>
        <taxon>Poaceae</taxon>
        <taxon>PACMAD clade</taxon>
        <taxon>Chloridoideae</taxon>
        <taxon>Eragrostideae</taxon>
        <taxon>Eragrostidinae</taxon>
        <taxon>Eragrostis</taxon>
    </lineage>
</organism>
<protein>
    <submittedName>
        <fullName evidence="2">Uncharacterized protein</fullName>
    </submittedName>
</protein>
<reference evidence="2 3" key="1">
    <citation type="journal article" date="2019" name="Sci. Rep.">
        <title>A high-quality genome of Eragrostis curvula grass provides insights into Poaceae evolution and supports new strategies to enhance forage quality.</title>
        <authorList>
            <person name="Carballo J."/>
            <person name="Santos B.A.C.M."/>
            <person name="Zappacosta D."/>
            <person name="Garbus I."/>
            <person name="Selva J.P."/>
            <person name="Gallo C.A."/>
            <person name="Diaz A."/>
            <person name="Albertini E."/>
            <person name="Caccamo M."/>
            <person name="Echenique V."/>
        </authorList>
    </citation>
    <scope>NUCLEOTIDE SEQUENCE [LARGE SCALE GENOMIC DNA]</scope>
    <source>
        <strain evidence="3">cv. Victoria</strain>
        <tissue evidence="2">Leaf</tissue>
    </source>
</reference>
<accession>A0A5J9UWS0</accession>
<keyword evidence="1" id="KW-0732">Signal</keyword>
<evidence type="ECO:0000313" key="3">
    <source>
        <dbReference type="Proteomes" id="UP000324897"/>
    </source>
</evidence>
<sequence length="117" mass="12478">MTSAMAIPKEARTATSFLAFVVVALLVSSCSASRDGPAKPKGFVIKDDSKCEVMAPCNRENCCAYCLSIGLRSNAFCTFKPDLQFYCCCIILPEASPTTSPAVTGSKIHTDVLKCLV</sequence>
<feature type="signal peptide" evidence="1">
    <location>
        <begin position="1"/>
        <end position="32"/>
    </location>
</feature>
<evidence type="ECO:0000256" key="1">
    <source>
        <dbReference type="SAM" id="SignalP"/>
    </source>
</evidence>
<dbReference type="Gramene" id="TVU27744">
    <property type="protein sequence ID" value="TVU27744"/>
    <property type="gene ID" value="EJB05_19244"/>
</dbReference>
<evidence type="ECO:0000313" key="2">
    <source>
        <dbReference type="EMBL" id="TVU27744.1"/>
    </source>
</evidence>
<proteinExistence type="predicted"/>
<dbReference type="EMBL" id="RWGY01000011">
    <property type="protein sequence ID" value="TVU27744.1"/>
    <property type="molecule type" value="Genomic_DNA"/>
</dbReference>
<keyword evidence="3" id="KW-1185">Reference proteome</keyword>
<dbReference type="Proteomes" id="UP000324897">
    <property type="component" value="Chromosome 1"/>
</dbReference>
<name>A0A5J9UWS0_9POAL</name>
<feature type="chain" id="PRO_5023862387" evidence="1">
    <location>
        <begin position="33"/>
        <end position="117"/>
    </location>
</feature>
<comment type="caution">
    <text evidence="2">The sequence shown here is derived from an EMBL/GenBank/DDBJ whole genome shotgun (WGS) entry which is preliminary data.</text>
</comment>